<protein>
    <recommendedName>
        <fullName evidence="1">Tc1-like transposase DDE domain-containing protein</fullName>
    </recommendedName>
</protein>
<gene>
    <name evidence="2" type="ORF">GCM10007968_25570</name>
</gene>
<dbReference type="EMBL" id="BMOK01000012">
    <property type="protein sequence ID" value="GGL60451.1"/>
    <property type="molecule type" value="Genomic_DNA"/>
</dbReference>
<dbReference type="InterPro" id="IPR038717">
    <property type="entry name" value="Tc1-like_DDE_dom"/>
</dbReference>
<evidence type="ECO:0000313" key="3">
    <source>
        <dbReference type="Proteomes" id="UP000654670"/>
    </source>
</evidence>
<dbReference type="Pfam" id="PF13358">
    <property type="entry name" value="DDE_3"/>
    <property type="match status" value="1"/>
</dbReference>
<reference evidence="2" key="2">
    <citation type="submission" date="2020-09" db="EMBL/GenBank/DDBJ databases">
        <authorList>
            <person name="Sun Q."/>
            <person name="Ohkuma M."/>
        </authorList>
    </citation>
    <scope>NUCLEOTIDE SEQUENCE</scope>
    <source>
        <strain evidence="2">JCM 15325</strain>
    </source>
</reference>
<feature type="domain" description="Tc1-like transposase DDE" evidence="1">
    <location>
        <begin position="2"/>
        <end position="91"/>
    </location>
</feature>
<organism evidence="2 3">
    <name type="scientific">Sporolactobacillus putidus</name>
    <dbReference type="NCBI Taxonomy" id="492735"/>
    <lineage>
        <taxon>Bacteria</taxon>
        <taxon>Bacillati</taxon>
        <taxon>Bacillota</taxon>
        <taxon>Bacilli</taxon>
        <taxon>Bacillales</taxon>
        <taxon>Sporolactobacillaceae</taxon>
        <taxon>Sporolactobacillus</taxon>
    </lineage>
</organism>
<proteinExistence type="predicted"/>
<evidence type="ECO:0000313" key="2">
    <source>
        <dbReference type="EMBL" id="GGL60451.1"/>
    </source>
</evidence>
<comment type="caution">
    <text evidence="2">The sequence shown here is derived from an EMBL/GenBank/DDBJ whole genome shotgun (WGS) entry which is preliminary data.</text>
</comment>
<dbReference type="AlphaFoldDB" id="A0A917S7K5"/>
<reference evidence="2" key="1">
    <citation type="journal article" date="2014" name="Int. J. Syst. Evol. Microbiol.">
        <title>Complete genome sequence of Corynebacterium casei LMG S-19264T (=DSM 44701T), isolated from a smear-ripened cheese.</title>
        <authorList>
            <consortium name="US DOE Joint Genome Institute (JGI-PGF)"/>
            <person name="Walter F."/>
            <person name="Albersmeier A."/>
            <person name="Kalinowski J."/>
            <person name="Ruckert C."/>
        </authorList>
    </citation>
    <scope>NUCLEOTIDE SEQUENCE</scope>
    <source>
        <strain evidence="2">JCM 15325</strain>
    </source>
</reference>
<keyword evidence="3" id="KW-1185">Reference proteome</keyword>
<name>A0A917S7K5_9BACL</name>
<accession>A0A917S7K5</accession>
<dbReference type="Proteomes" id="UP000654670">
    <property type="component" value="Unassembled WGS sequence"/>
</dbReference>
<evidence type="ECO:0000259" key="1">
    <source>
        <dbReference type="Pfam" id="PF13358"/>
    </source>
</evidence>
<sequence length="133" mass="15638">MAMDFAEVVHHLVDDLYPQAEKIALVMDNLNTHRIGSLYKKYPPAEAKRILDKLDIHYTPKHGSWLNMAEIGLNLFSKQCLNRRIPTIEELDRELKAWCEDRNRQSMAIKWQFTTADARTKLYSLYPKFTVEN</sequence>